<gene>
    <name evidence="5" type="ORF">Adt_30134</name>
</gene>
<keyword evidence="2" id="KW-0804">Transcription</keyword>
<dbReference type="Gene3D" id="2.30.18.10">
    <property type="entry name" value="Transcription factor IIA (TFIIA), beta-barrel domain"/>
    <property type="match status" value="1"/>
</dbReference>
<organism evidence="5 6">
    <name type="scientific">Abeliophyllum distichum</name>
    <dbReference type="NCBI Taxonomy" id="126358"/>
    <lineage>
        <taxon>Eukaryota</taxon>
        <taxon>Viridiplantae</taxon>
        <taxon>Streptophyta</taxon>
        <taxon>Embryophyta</taxon>
        <taxon>Tracheophyta</taxon>
        <taxon>Spermatophyta</taxon>
        <taxon>Magnoliopsida</taxon>
        <taxon>eudicotyledons</taxon>
        <taxon>Gunneridae</taxon>
        <taxon>Pentapetalae</taxon>
        <taxon>asterids</taxon>
        <taxon>lamiids</taxon>
        <taxon>Lamiales</taxon>
        <taxon>Oleaceae</taxon>
        <taxon>Forsythieae</taxon>
        <taxon>Abeliophyllum</taxon>
    </lineage>
</organism>
<evidence type="ECO:0000256" key="2">
    <source>
        <dbReference type="ARBA" id="ARBA00023163"/>
    </source>
</evidence>
<dbReference type="PANTHER" id="PTHR10966">
    <property type="entry name" value="TRANSCRIPTION INITIATION FACTOR IIA SUBUNIT 2"/>
    <property type="match status" value="1"/>
</dbReference>
<protein>
    <submittedName>
        <fullName evidence="5">Transcription initiation factor IIA subunit 2</fullName>
    </submittedName>
</protein>
<dbReference type="InterPro" id="IPR009088">
    <property type="entry name" value="TFIIA_b-brl"/>
</dbReference>
<dbReference type="SUPFAM" id="SSF50784">
    <property type="entry name" value="Transcription factor IIA (TFIIA), beta-barrel domain"/>
    <property type="match status" value="1"/>
</dbReference>
<dbReference type="Pfam" id="PF02751">
    <property type="entry name" value="TFIIA_gamma_C"/>
    <property type="match status" value="1"/>
</dbReference>
<dbReference type="EMBL" id="JBFOLK010000009">
    <property type="protein sequence ID" value="KAL2485378.1"/>
    <property type="molecule type" value="Genomic_DNA"/>
</dbReference>
<dbReference type="InterPro" id="IPR015871">
    <property type="entry name" value="TFIIA_gsu_C"/>
</dbReference>
<dbReference type="AlphaFoldDB" id="A0ABD1RC39"/>
<name>A0ABD1RC39_9LAMI</name>
<keyword evidence="3" id="KW-0539">Nucleus</keyword>
<evidence type="ECO:0000313" key="6">
    <source>
        <dbReference type="Proteomes" id="UP001604336"/>
    </source>
</evidence>
<keyword evidence="6" id="KW-1185">Reference proteome</keyword>
<reference evidence="6" key="1">
    <citation type="submission" date="2024-07" db="EMBL/GenBank/DDBJ databases">
        <title>Two chromosome-level genome assemblies of Korean endemic species Abeliophyllum distichum and Forsythia ovata (Oleaceae).</title>
        <authorList>
            <person name="Jang H."/>
        </authorList>
    </citation>
    <scope>NUCLEOTIDE SEQUENCE [LARGE SCALE GENOMIC DNA]</scope>
</reference>
<evidence type="ECO:0000313" key="5">
    <source>
        <dbReference type="EMBL" id="KAL2485378.1"/>
    </source>
</evidence>
<feature type="domain" description="Transcription initiation factor IIA gamma subunit C-terminal" evidence="4">
    <location>
        <begin position="89"/>
        <end position="129"/>
    </location>
</feature>
<sequence length="134" mass="15873">MFLYSERSRTQNREKGSLKLHIPASTHAPSLPFHPPFSLNYYQLDIFEMSSWLDIVIIRNTLVNFYLLFFGFHSSTLGVKRIWIWIMQGHLHTHRFCDNVWTFILQDAQLKSEDFQENIGHVKIVAYDSKLLTQ</sequence>
<evidence type="ECO:0000259" key="4">
    <source>
        <dbReference type="Pfam" id="PF02751"/>
    </source>
</evidence>
<dbReference type="InterPro" id="IPR003194">
    <property type="entry name" value="TFIIA_gsu"/>
</dbReference>
<evidence type="ECO:0000256" key="1">
    <source>
        <dbReference type="ARBA" id="ARBA00004123"/>
    </source>
</evidence>
<dbReference type="CDD" id="cd10014">
    <property type="entry name" value="TFIIA_gamma_C"/>
    <property type="match status" value="1"/>
</dbReference>
<accession>A0ABD1RC39</accession>
<dbReference type="Proteomes" id="UP001604336">
    <property type="component" value="Unassembled WGS sequence"/>
</dbReference>
<dbReference type="GO" id="GO:0005634">
    <property type="term" value="C:nucleus"/>
    <property type="evidence" value="ECO:0007669"/>
    <property type="project" value="UniProtKB-SubCell"/>
</dbReference>
<proteinExistence type="predicted"/>
<comment type="caution">
    <text evidence="5">The sequence shown here is derived from an EMBL/GenBank/DDBJ whole genome shotgun (WGS) entry which is preliminary data.</text>
</comment>
<evidence type="ECO:0000256" key="3">
    <source>
        <dbReference type="ARBA" id="ARBA00023242"/>
    </source>
</evidence>
<comment type="subcellular location">
    <subcellularLocation>
        <location evidence="1">Nucleus</location>
    </subcellularLocation>
</comment>